<evidence type="ECO:0000313" key="2">
    <source>
        <dbReference type="Proteomes" id="UP000316759"/>
    </source>
</evidence>
<protein>
    <submittedName>
        <fullName evidence="1">Uncharacterized protein</fullName>
    </submittedName>
</protein>
<sequence length="122" mass="13586">MRRHRRKQMPVLGYWRTAIWRLQKASFRAAYAIVDSLNASNIDTWLYAVNGDDFRALNAGDDAQEIQAIEDEENSGFARTFHASEIPVESADVKEGGLLLCLLTPSINSDFISGPSARSIAQ</sequence>
<accession>A0A504ZA42</accession>
<gene>
    <name evidence="1" type="ORF">FGIG_12063</name>
</gene>
<comment type="caution">
    <text evidence="1">The sequence shown here is derived from an EMBL/GenBank/DDBJ whole genome shotgun (WGS) entry which is preliminary data.</text>
</comment>
<keyword evidence="2" id="KW-1185">Reference proteome</keyword>
<organism evidence="1 2">
    <name type="scientific">Fasciola gigantica</name>
    <name type="common">Giant liver fluke</name>
    <dbReference type="NCBI Taxonomy" id="46835"/>
    <lineage>
        <taxon>Eukaryota</taxon>
        <taxon>Metazoa</taxon>
        <taxon>Spiralia</taxon>
        <taxon>Lophotrochozoa</taxon>
        <taxon>Platyhelminthes</taxon>
        <taxon>Trematoda</taxon>
        <taxon>Digenea</taxon>
        <taxon>Plagiorchiida</taxon>
        <taxon>Echinostomata</taxon>
        <taxon>Echinostomatoidea</taxon>
        <taxon>Fasciolidae</taxon>
        <taxon>Fasciola</taxon>
    </lineage>
</organism>
<dbReference type="Proteomes" id="UP000316759">
    <property type="component" value="Unassembled WGS sequence"/>
</dbReference>
<dbReference type="AlphaFoldDB" id="A0A504ZA42"/>
<dbReference type="EMBL" id="SUNJ01000566">
    <property type="protein sequence ID" value="TPP67537.1"/>
    <property type="molecule type" value="Genomic_DNA"/>
</dbReference>
<proteinExistence type="predicted"/>
<evidence type="ECO:0000313" key="1">
    <source>
        <dbReference type="EMBL" id="TPP67537.1"/>
    </source>
</evidence>
<reference evidence="1 2" key="1">
    <citation type="submission" date="2019-04" db="EMBL/GenBank/DDBJ databases">
        <title>Annotation for the trematode Fasciola gigantica.</title>
        <authorList>
            <person name="Choi Y.-J."/>
        </authorList>
    </citation>
    <scope>NUCLEOTIDE SEQUENCE [LARGE SCALE GENOMIC DNA]</scope>
    <source>
        <strain evidence="1">Uganda_cow_1</strain>
    </source>
</reference>
<name>A0A504ZA42_FASGI</name>